<dbReference type="GO" id="GO:0005737">
    <property type="term" value="C:cytoplasm"/>
    <property type="evidence" value="ECO:0007669"/>
    <property type="project" value="UniProtKB-SubCell"/>
</dbReference>
<dbReference type="Proteomes" id="UP000187404">
    <property type="component" value="Unassembled WGS sequence"/>
</dbReference>
<dbReference type="InterPro" id="IPR007197">
    <property type="entry name" value="rSAM"/>
</dbReference>
<comment type="caution">
    <text evidence="12">Lacks conserved residue(s) required for the propagation of feature annotation.</text>
</comment>
<gene>
    <name evidence="12" type="primary">rlmN</name>
    <name evidence="14" type="ORF">BHK98_02830</name>
</gene>
<dbReference type="GO" id="GO:0000049">
    <property type="term" value="F:tRNA binding"/>
    <property type="evidence" value="ECO:0007669"/>
    <property type="project" value="UniProtKB-UniRule"/>
</dbReference>
<dbReference type="PROSITE" id="PS51918">
    <property type="entry name" value="RADICAL_SAM"/>
    <property type="match status" value="1"/>
</dbReference>
<comment type="subcellular location">
    <subcellularLocation>
        <location evidence="1 12">Cytoplasm</location>
    </subcellularLocation>
</comment>
<keyword evidence="2 12" id="KW-0004">4Fe-4S</keyword>
<keyword evidence="9 12" id="KW-0479">Metal-binding</keyword>
<dbReference type="STRING" id="1261640.BHK98_02830"/>
<dbReference type="GO" id="GO:0019843">
    <property type="term" value="F:rRNA binding"/>
    <property type="evidence" value="ECO:0007669"/>
    <property type="project" value="UniProtKB-UniRule"/>
</dbReference>
<dbReference type="Pfam" id="PF04055">
    <property type="entry name" value="Radical_SAM"/>
    <property type="match status" value="1"/>
</dbReference>
<keyword evidence="7 12" id="KW-0949">S-adenosyl-L-methionine</keyword>
<evidence type="ECO:0000256" key="12">
    <source>
        <dbReference type="HAMAP-Rule" id="MF_01849"/>
    </source>
</evidence>
<keyword evidence="12" id="KW-1015">Disulfide bond</keyword>
<dbReference type="GO" id="GO:0070040">
    <property type="term" value="F:rRNA (adenine(2503)-C2-)-methyltransferase activity"/>
    <property type="evidence" value="ECO:0007669"/>
    <property type="project" value="UniProtKB-UniRule"/>
</dbReference>
<dbReference type="HAMAP" id="MF_01849">
    <property type="entry name" value="RNA_methyltr_RlmN"/>
    <property type="match status" value="1"/>
</dbReference>
<dbReference type="InterPro" id="IPR058240">
    <property type="entry name" value="rSAM_sf"/>
</dbReference>
<dbReference type="Gene3D" id="3.20.20.70">
    <property type="entry name" value="Aldolase class I"/>
    <property type="match status" value="1"/>
</dbReference>
<comment type="catalytic activity">
    <reaction evidence="12">
        <text>adenosine(37) in tRNA + 2 reduced [2Fe-2S]-[ferredoxin] + 2 S-adenosyl-L-methionine = 2-methyladenosine(37) in tRNA + 5'-deoxyadenosine + L-methionine + 2 oxidized [2Fe-2S]-[ferredoxin] + S-adenosyl-L-homocysteine</text>
        <dbReference type="Rhea" id="RHEA:43332"/>
        <dbReference type="Rhea" id="RHEA-COMP:10000"/>
        <dbReference type="Rhea" id="RHEA-COMP:10001"/>
        <dbReference type="Rhea" id="RHEA-COMP:10162"/>
        <dbReference type="Rhea" id="RHEA-COMP:10485"/>
        <dbReference type="ChEBI" id="CHEBI:17319"/>
        <dbReference type="ChEBI" id="CHEBI:33737"/>
        <dbReference type="ChEBI" id="CHEBI:33738"/>
        <dbReference type="ChEBI" id="CHEBI:57844"/>
        <dbReference type="ChEBI" id="CHEBI:57856"/>
        <dbReference type="ChEBI" id="CHEBI:59789"/>
        <dbReference type="ChEBI" id="CHEBI:74411"/>
        <dbReference type="ChEBI" id="CHEBI:74497"/>
        <dbReference type="EC" id="2.1.1.192"/>
    </reaction>
</comment>
<dbReference type="GO" id="GO:0030488">
    <property type="term" value="P:tRNA methylation"/>
    <property type="evidence" value="ECO:0007669"/>
    <property type="project" value="UniProtKB-UniRule"/>
</dbReference>
<sequence>MKDLRGLTLSETEEIVRAEGEPRFRGKQLFQWVSRGVTDFGEMRNLPKALRQNLAEKYRIDSLRVLRDLQSRSDGTRKFLFALEDGNAVESVFMKYSYGNTVCVSSQAGCRMGCAFCASGIDGLRRNLTAGEMISQILDIERVTGEKVSRTVVMGTGEPFDNYDELAKFIRVMNDVDGRNMGMRNFTVSTCGLVPEMLRFAGDFPQVNLAVSLHAPTDEQRSRIMPVNRRYPLRELMEAAEKYETVTSRRVTFEYALIRGVNDRDRDVEQLIRLLSGTLCHVNLIPLNEVCETGFVTAGRERAKAIQKTLEQNGIPATVRRQLGADIDGACGQLRLENSQKYIE</sequence>
<feature type="binding site" evidence="12">
    <location>
        <begin position="157"/>
        <end position="158"/>
    </location>
    <ligand>
        <name>S-adenosyl-L-methionine</name>
        <dbReference type="ChEBI" id="CHEBI:59789"/>
    </ligand>
</feature>
<feature type="binding site" evidence="12">
    <location>
        <position position="117"/>
    </location>
    <ligand>
        <name>[4Fe-4S] cluster</name>
        <dbReference type="ChEBI" id="CHEBI:49883"/>
        <note>4Fe-4S-S-AdoMet</note>
    </ligand>
</feature>
<dbReference type="SUPFAM" id="SSF102114">
    <property type="entry name" value="Radical SAM enzymes"/>
    <property type="match status" value="1"/>
</dbReference>
<dbReference type="RefSeq" id="WP_075712092.1">
    <property type="nucleotide sequence ID" value="NZ_MJIE01000001.1"/>
</dbReference>
<dbReference type="EC" id="2.1.1.192" evidence="12"/>
<feature type="domain" description="Radical SAM core" evidence="13">
    <location>
        <begin position="96"/>
        <end position="326"/>
    </location>
</feature>
<reference evidence="14 15" key="1">
    <citation type="journal article" date="2016" name="Appl. Environ. Microbiol.">
        <title>Function and Phylogeny of Bacterial Butyryl Coenzyme A:Acetate Transferases and Their Diversity in the Proximal Colon of Swine.</title>
        <authorList>
            <person name="Trachsel J."/>
            <person name="Bayles D.O."/>
            <person name="Looft T."/>
            <person name="Levine U.Y."/>
            <person name="Allen H.K."/>
        </authorList>
    </citation>
    <scope>NUCLEOTIDE SEQUENCE [LARGE SCALE GENOMIC DNA]</scope>
    <source>
        <strain evidence="14 15">68-3-10</strain>
    </source>
</reference>
<dbReference type="Pfam" id="PF21016">
    <property type="entry name" value="RlmN_N"/>
    <property type="match status" value="1"/>
</dbReference>
<dbReference type="InterPro" id="IPR027492">
    <property type="entry name" value="RNA_MTrfase_RlmN"/>
</dbReference>
<evidence type="ECO:0000256" key="3">
    <source>
        <dbReference type="ARBA" id="ARBA00022490"/>
    </source>
</evidence>
<dbReference type="Gene3D" id="1.10.150.530">
    <property type="match status" value="1"/>
</dbReference>
<proteinExistence type="inferred from homology"/>
<comment type="similarity">
    <text evidence="12">Belongs to the radical SAM superfamily. RlmN family.</text>
</comment>
<dbReference type="EMBL" id="MJIE01000001">
    <property type="protein sequence ID" value="OLR55091.1"/>
    <property type="molecule type" value="Genomic_DNA"/>
</dbReference>
<dbReference type="NCBIfam" id="TIGR00048">
    <property type="entry name" value="rRNA_mod_RlmN"/>
    <property type="match status" value="1"/>
</dbReference>
<dbReference type="GO" id="GO:0070475">
    <property type="term" value="P:rRNA base methylation"/>
    <property type="evidence" value="ECO:0007669"/>
    <property type="project" value="UniProtKB-UniRule"/>
</dbReference>
<evidence type="ECO:0000259" key="13">
    <source>
        <dbReference type="PROSITE" id="PS51918"/>
    </source>
</evidence>
<evidence type="ECO:0000256" key="8">
    <source>
        <dbReference type="ARBA" id="ARBA00022694"/>
    </source>
</evidence>
<dbReference type="GO" id="GO:0002935">
    <property type="term" value="F:tRNA (adenine(37)-C2)-methyltransferase activity"/>
    <property type="evidence" value="ECO:0007669"/>
    <property type="project" value="UniProtKB-UniRule"/>
</dbReference>
<dbReference type="InterPro" id="IPR013785">
    <property type="entry name" value="Aldolase_TIM"/>
</dbReference>
<dbReference type="CDD" id="cd01335">
    <property type="entry name" value="Radical_SAM"/>
    <property type="match status" value="1"/>
</dbReference>
<evidence type="ECO:0000256" key="4">
    <source>
        <dbReference type="ARBA" id="ARBA00022552"/>
    </source>
</evidence>
<feature type="active site" description="S-methylcysteine intermediate" evidence="12">
    <location>
        <position position="331"/>
    </location>
</feature>
<evidence type="ECO:0000256" key="9">
    <source>
        <dbReference type="ARBA" id="ARBA00022723"/>
    </source>
</evidence>
<feature type="binding site" evidence="12">
    <location>
        <position position="110"/>
    </location>
    <ligand>
        <name>[4Fe-4S] cluster</name>
        <dbReference type="ChEBI" id="CHEBI:49883"/>
        <note>4Fe-4S-S-AdoMet</note>
    </ligand>
</feature>
<keyword evidence="4 12" id="KW-0698">rRNA processing</keyword>
<protein>
    <recommendedName>
        <fullName evidence="12">Probable dual-specificity RNA methyltransferase RlmN</fullName>
        <ecNumber evidence="12">2.1.1.192</ecNumber>
    </recommendedName>
    <alternativeName>
        <fullName evidence="12">23S rRNA (adenine(2503)-C(2))-methyltransferase</fullName>
    </alternativeName>
    <alternativeName>
        <fullName evidence="12">23S rRNA m2A2503 methyltransferase</fullName>
    </alternativeName>
    <alternativeName>
        <fullName evidence="12">Ribosomal RNA large subunit methyltransferase N</fullName>
    </alternativeName>
    <alternativeName>
        <fullName evidence="12">tRNA (adenine(37)-C(2))-methyltransferase</fullName>
    </alternativeName>
    <alternativeName>
        <fullName evidence="12">tRNA m2A37 methyltransferase</fullName>
    </alternativeName>
</protein>
<keyword evidence="6 12" id="KW-0808">Transferase</keyword>
<keyword evidence="3 12" id="KW-0963">Cytoplasm</keyword>
<dbReference type="SFLD" id="SFLDS00029">
    <property type="entry name" value="Radical_SAM"/>
    <property type="match status" value="1"/>
</dbReference>
<comment type="catalytic activity">
    <reaction evidence="12">
        <text>adenosine(2503) in 23S rRNA + 2 reduced [2Fe-2S]-[ferredoxin] + 2 S-adenosyl-L-methionine = 2-methyladenosine(2503) in 23S rRNA + 5'-deoxyadenosine + L-methionine + 2 oxidized [2Fe-2S]-[ferredoxin] + S-adenosyl-L-homocysteine</text>
        <dbReference type="Rhea" id="RHEA:42916"/>
        <dbReference type="Rhea" id="RHEA-COMP:10000"/>
        <dbReference type="Rhea" id="RHEA-COMP:10001"/>
        <dbReference type="Rhea" id="RHEA-COMP:10152"/>
        <dbReference type="Rhea" id="RHEA-COMP:10282"/>
        <dbReference type="ChEBI" id="CHEBI:17319"/>
        <dbReference type="ChEBI" id="CHEBI:33737"/>
        <dbReference type="ChEBI" id="CHEBI:33738"/>
        <dbReference type="ChEBI" id="CHEBI:57844"/>
        <dbReference type="ChEBI" id="CHEBI:57856"/>
        <dbReference type="ChEBI" id="CHEBI:59789"/>
        <dbReference type="ChEBI" id="CHEBI:74411"/>
        <dbReference type="ChEBI" id="CHEBI:74497"/>
        <dbReference type="EC" id="2.1.1.192"/>
    </reaction>
</comment>
<dbReference type="SFLD" id="SFLDF00275">
    <property type="entry name" value="adenosine_C2_methyltransferase"/>
    <property type="match status" value="1"/>
</dbReference>
<dbReference type="PIRSF" id="PIRSF006004">
    <property type="entry name" value="CHP00048"/>
    <property type="match status" value="1"/>
</dbReference>
<feature type="binding site" evidence="12">
    <location>
        <position position="189"/>
    </location>
    <ligand>
        <name>S-adenosyl-L-methionine</name>
        <dbReference type="ChEBI" id="CHEBI:59789"/>
    </ligand>
</feature>
<dbReference type="FunFam" id="3.20.20.70:FF:000014">
    <property type="entry name" value="Probable dual-specificity RNA methyltransferase RlmN"/>
    <property type="match status" value="1"/>
</dbReference>
<feature type="binding site" evidence="12">
    <location>
        <position position="288"/>
    </location>
    <ligand>
        <name>S-adenosyl-L-methionine</name>
        <dbReference type="ChEBI" id="CHEBI:59789"/>
    </ligand>
</feature>
<organism evidence="14 15">
    <name type="scientific">Hornefia porci</name>
    <dbReference type="NCBI Taxonomy" id="2652292"/>
    <lineage>
        <taxon>Bacteria</taxon>
        <taxon>Bacillati</taxon>
        <taxon>Bacillota</taxon>
        <taxon>Clostridia</taxon>
        <taxon>Peptostreptococcales</taxon>
        <taxon>Anaerovoracaceae</taxon>
        <taxon>Hornefia</taxon>
    </lineage>
</organism>
<dbReference type="GO" id="GO:0046872">
    <property type="term" value="F:metal ion binding"/>
    <property type="evidence" value="ECO:0007669"/>
    <property type="project" value="UniProtKB-KW"/>
</dbReference>
<evidence type="ECO:0000313" key="14">
    <source>
        <dbReference type="EMBL" id="OLR55091.1"/>
    </source>
</evidence>
<keyword evidence="15" id="KW-1185">Reference proteome</keyword>
<comment type="miscellaneous">
    <text evidence="12">Reaction proceeds by a ping-pong mechanism involving intermediate methylation of a conserved cysteine residue.</text>
</comment>
<dbReference type="InterPro" id="IPR048641">
    <property type="entry name" value="RlmN_N"/>
</dbReference>
<dbReference type="GO" id="GO:0051539">
    <property type="term" value="F:4 iron, 4 sulfur cluster binding"/>
    <property type="evidence" value="ECO:0007669"/>
    <property type="project" value="UniProtKB-UniRule"/>
</dbReference>
<comment type="cofactor">
    <cofactor evidence="12">
        <name>[4Fe-4S] cluster</name>
        <dbReference type="ChEBI" id="CHEBI:49883"/>
    </cofactor>
    <text evidence="12">Binds 1 [4Fe-4S] cluster. The cluster is coordinated with 3 cysteines and an exchangeable S-adenosyl-L-methionine.</text>
</comment>
<evidence type="ECO:0000256" key="11">
    <source>
        <dbReference type="ARBA" id="ARBA00023014"/>
    </source>
</evidence>
<keyword evidence="11 12" id="KW-0411">Iron-sulfur</keyword>
<keyword evidence="5 12" id="KW-0489">Methyltransferase</keyword>
<comment type="caution">
    <text evidence="14">The sequence shown here is derived from an EMBL/GenBank/DDBJ whole genome shotgun (WGS) entry which is preliminary data.</text>
</comment>
<dbReference type="PANTHER" id="PTHR30544:SF5">
    <property type="entry name" value="RADICAL SAM CORE DOMAIN-CONTAINING PROTEIN"/>
    <property type="match status" value="1"/>
</dbReference>
<comment type="function">
    <text evidence="12">Specifically methylates position 2 of adenine 2503 in 23S rRNA and position 2 of adenine 37 in tRNAs.</text>
</comment>
<feature type="active site" description="Proton acceptor" evidence="12">
    <location>
        <position position="90"/>
    </location>
</feature>
<evidence type="ECO:0000256" key="6">
    <source>
        <dbReference type="ARBA" id="ARBA00022679"/>
    </source>
</evidence>
<dbReference type="OrthoDB" id="9793973at2"/>
<evidence type="ECO:0000256" key="2">
    <source>
        <dbReference type="ARBA" id="ARBA00022485"/>
    </source>
</evidence>
<accession>A0A1Q9JG69</accession>
<dbReference type="AlphaFoldDB" id="A0A1Q9JG69"/>
<feature type="binding site" evidence="12">
    <location>
        <position position="114"/>
    </location>
    <ligand>
        <name>[4Fe-4S] cluster</name>
        <dbReference type="ChEBI" id="CHEBI:49883"/>
        <note>4Fe-4S-S-AdoMet</note>
    </ligand>
</feature>
<evidence type="ECO:0000256" key="5">
    <source>
        <dbReference type="ARBA" id="ARBA00022603"/>
    </source>
</evidence>
<dbReference type="InterPro" id="IPR040072">
    <property type="entry name" value="Methyltransferase_A"/>
</dbReference>
<keyword evidence="8 12" id="KW-0819">tRNA processing</keyword>
<keyword evidence="10 12" id="KW-0408">Iron</keyword>
<name>A0A1Q9JG69_9FIRM</name>
<dbReference type="SFLD" id="SFLDG01062">
    <property type="entry name" value="methyltransferase_(Class_A)"/>
    <property type="match status" value="1"/>
</dbReference>
<evidence type="ECO:0000313" key="15">
    <source>
        <dbReference type="Proteomes" id="UP000187404"/>
    </source>
</evidence>
<evidence type="ECO:0000256" key="10">
    <source>
        <dbReference type="ARBA" id="ARBA00023004"/>
    </source>
</evidence>
<feature type="binding site" evidence="12">
    <location>
        <begin position="212"/>
        <end position="214"/>
    </location>
    <ligand>
        <name>S-adenosyl-L-methionine</name>
        <dbReference type="ChEBI" id="CHEBI:59789"/>
    </ligand>
</feature>
<dbReference type="PANTHER" id="PTHR30544">
    <property type="entry name" value="23S RRNA METHYLTRANSFERASE"/>
    <property type="match status" value="1"/>
</dbReference>
<evidence type="ECO:0000256" key="1">
    <source>
        <dbReference type="ARBA" id="ARBA00004496"/>
    </source>
</evidence>
<dbReference type="InterPro" id="IPR004383">
    <property type="entry name" value="rRNA_lsu_MTrfase_RlmN/Cfr"/>
</dbReference>
<evidence type="ECO:0000256" key="7">
    <source>
        <dbReference type="ARBA" id="ARBA00022691"/>
    </source>
</evidence>